<comment type="caution">
    <text evidence="4">The sequence shown here is derived from an EMBL/GenBank/DDBJ whole genome shotgun (WGS) entry which is preliminary data.</text>
</comment>
<evidence type="ECO:0000313" key="5">
    <source>
        <dbReference type="EMBL" id="MDP2521237.1"/>
    </source>
</evidence>
<evidence type="ECO:0000256" key="2">
    <source>
        <dbReference type="SAM" id="Phobius"/>
    </source>
</evidence>
<keyword evidence="4" id="KW-0456">Lyase</keyword>
<evidence type="ECO:0000313" key="7">
    <source>
        <dbReference type="Proteomes" id="UP001177341"/>
    </source>
</evidence>
<keyword evidence="7" id="KW-1185">Reference proteome</keyword>
<dbReference type="Gene3D" id="1.10.530.10">
    <property type="match status" value="1"/>
</dbReference>
<dbReference type="CDD" id="cd00254">
    <property type="entry name" value="LT-like"/>
    <property type="match status" value="1"/>
</dbReference>
<dbReference type="AlphaFoldDB" id="A0AAW7XGR5"/>
<dbReference type="EC" id="4.2.2.n1" evidence="4"/>
<feature type="transmembrane region" description="Helical" evidence="2">
    <location>
        <begin position="12"/>
        <end position="32"/>
    </location>
</feature>
<evidence type="ECO:0000256" key="1">
    <source>
        <dbReference type="ARBA" id="ARBA00007734"/>
    </source>
</evidence>
<dbReference type="EMBL" id="JAUYVO010000001">
    <property type="protein sequence ID" value="MDP2521237.1"/>
    <property type="molecule type" value="Genomic_DNA"/>
</dbReference>
<dbReference type="Proteomes" id="UP001169862">
    <property type="component" value="Unassembled WGS sequence"/>
</dbReference>
<evidence type="ECO:0000259" key="3">
    <source>
        <dbReference type="Pfam" id="PF01464"/>
    </source>
</evidence>
<dbReference type="SUPFAM" id="SSF53955">
    <property type="entry name" value="Lysozyme-like"/>
    <property type="match status" value="1"/>
</dbReference>
<proteinExistence type="inferred from homology"/>
<evidence type="ECO:0000313" key="6">
    <source>
        <dbReference type="Proteomes" id="UP001169862"/>
    </source>
</evidence>
<dbReference type="InterPro" id="IPR008258">
    <property type="entry name" value="Transglycosylase_SLT_dom_1"/>
</dbReference>
<reference evidence="4" key="1">
    <citation type="submission" date="2023-07" db="EMBL/GenBank/DDBJ databases">
        <title>Genome content predicts the carbon catabolic preferences of heterotrophic bacteria.</title>
        <authorList>
            <person name="Gralka M."/>
        </authorList>
    </citation>
    <scope>NUCLEOTIDE SEQUENCE</scope>
    <source>
        <strain evidence="5">5G01</strain>
        <strain evidence="4">I2M16</strain>
    </source>
</reference>
<dbReference type="PANTHER" id="PTHR37423:SF2">
    <property type="entry name" value="MEMBRANE-BOUND LYTIC MUREIN TRANSGLYCOSYLASE C"/>
    <property type="match status" value="1"/>
</dbReference>
<keyword evidence="2" id="KW-0812">Transmembrane</keyword>
<evidence type="ECO:0000313" key="4">
    <source>
        <dbReference type="EMBL" id="MDO6452272.1"/>
    </source>
</evidence>
<keyword evidence="2" id="KW-1133">Transmembrane helix</keyword>
<accession>A0AAW7XGR5</accession>
<dbReference type="InterPro" id="IPR023346">
    <property type="entry name" value="Lysozyme-like_dom_sf"/>
</dbReference>
<dbReference type="Pfam" id="PF01464">
    <property type="entry name" value="SLT"/>
    <property type="match status" value="1"/>
</dbReference>
<comment type="similarity">
    <text evidence="1">Belongs to the transglycosylase Slt family.</text>
</comment>
<keyword evidence="2" id="KW-0472">Membrane</keyword>
<feature type="domain" description="Transglycosylase SLT" evidence="3">
    <location>
        <begin position="126"/>
        <end position="225"/>
    </location>
</feature>
<name>A0AAW7XGR5_9GAMM</name>
<protein>
    <submittedName>
        <fullName evidence="4">Lytic transglycosylase domain-containing protein</fullName>
        <ecNumber evidence="4">4.2.2.n1</ecNumber>
    </submittedName>
</protein>
<sequence length="249" mass="27175">MKWSVGDNLSILTAPFVFGVIGLHLMVASNWASAGEIRKIVRADGVVEYTNVPTNQRKTPIKTNASKAESIYKYRQDNGVLTITNVKPKKGIQYETIRYECYACNPSSTVDWYNTPINTKAYSSSVAAAAKTYNVDPALIRAIIHAESSFKVTAKSHQGAQGLMQLMPATARYLGVGNPFDASENIMGGAKYLAELLALYAGDIKRASAAYNAGPGAVKKYNGVPPYAETKAYVKRVGILHKRYQQALR</sequence>
<dbReference type="PANTHER" id="PTHR37423">
    <property type="entry name" value="SOLUBLE LYTIC MUREIN TRANSGLYCOSYLASE-RELATED"/>
    <property type="match status" value="1"/>
</dbReference>
<organism evidence="4 6">
    <name type="scientific">Neptunomonas phycophila</name>
    <dbReference type="NCBI Taxonomy" id="1572645"/>
    <lineage>
        <taxon>Bacteria</taxon>
        <taxon>Pseudomonadati</taxon>
        <taxon>Pseudomonadota</taxon>
        <taxon>Gammaproteobacteria</taxon>
        <taxon>Oceanospirillales</taxon>
        <taxon>Oceanospirillaceae</taxon>
        <taxon>Neptunomonas</taxon>
    </lineage>
</organism>
<dbReference type="EMBL" id="JAUOPG010000001">
    <property type="protein sequence ID" value="MDO6452272.1"/>
    <property type="molecule type" value="Genomic_DNA"/>
</dbReference>
<dbReference type="RefSeq" id="WP_303548261.1">
    <property type="nucleotide sequence ID" value="NZ_JAUOPG010000001.1"/>
</dbReference>
<dbReference type="GO" id="GO:0016829">
    <property type="term" value="F:lyase activity"/>
    <property type="evidence" value="ECO:0007669"/>
    <property type="project" value="UniProtKB-KW"/>
</dbReference>
<gene>
    <name evidence="4" type="ORF">Q4490_01730</name>
    <name evidence="5" type="ORF">Q8W30_01535</name>
</gene>
<dbReference type="Proteomes" id="UP001177341">
    <property type="component" value="Unassembled WGS sequence"/>
</dbReference>